<dbReference type="Pfam" id="PF12796">
    <property type="entry name" value="Ank_2"/>
    <property type="match status" value="1"/>
</dbReference>
<sequence>MKIVVFYVLCWIAVLGGIAGCEQPRAAQAPTFIGPKAAKPRQSPIAKREGWLPRDFFQSEEPLDIAKAISSGDLGRLQLLLDQNPDLDAPGRYGFTLLYWAFVEGNMDAFKMLLEQGADPDQQLAEYCPAKGWSVFSERNSVLISSVYAMRHDFWMAALPYSKNPNQPGTNGQNLIHYYFETLQSRGSEKHVQAMIDNGVEFDQRGAYGYTPCHWAVHKSPNICLLLLQAGADPSIRDDQEQDIVDAIESQLKRLRNSSTAAAEFDPAIKWLHANYRQVQTPLIQPTPQAQK</sequence>
<organism evidence="4 5">
    <name type="scientific">Blastopirellula marina DSM 3645</name>
    <dbReference type="NCBI Taxonomy" id="314230"/>
    <lineage>
        <taxon>Bacteria</taxon>
        <taxon>Pseudomonadati</taxon>
        <taxon>Planctomycetota</taxon>
        <taxon>Planctomycetia</taxon>
        <taxon>Pirellulales</taxon>
        <taxon>Pirellulaceae</taxon>
        <taxon>Blastopirellula</taxon>
    </lineage>
</organism>
<comment type="caution">
    <text evidence="4">The sequence shown here is derived from an EMBL/GenBank/DDBJ whole genome shotgun (WGS) entry which is preliminary data.</text>
</comment>
<evidence type="ECO:0000256" key="1">
    <source>
        <dbReference type="ARBA" id="ARBA00022737"/>
    </source>
</evidence>
<keyword evidence="1" id="KW-0677">Repeat</keyword>
<name>A3ZQ33_9BACT</name>
<dbReference type="InterPro" id="IPR002110">
    <property type="entry name" value="Ankyrin_rpt"/>
</dbReference>
<dbReference type="InterPro" id="IPR050776">
    <property type="entry name" value="Ank_Repeat/CDKN_Inhibitor"/>
</dbReference>
<dbReference type="EMBL" id="AANZ01000005">
    <property type="protein sequence ID" value="EAQ81306.1"/>
    <property type="molecule type" value="Genomic_DNA"/>
</dbReference>
<dbReference type="SMART" id="SM00248">
    <property type="entry name" value="ANK"/>
    <property type="match status" value="4"/>
</dbReference>
<dbReference type="PROSITE" id="PS50297">
    <property type="entry name" value="ANK_REP_REGION"/>
    <property type="match status" value="1"/>
</dbReference>
<dbReference type="PANTHER" id="PTHR24201:SF14">
    <property type="entry name" value="CYCLIN-DEPENDENT KINASE 4 INHIBITOR C-LIKE"/>
    <property type="match status" value="1"/>
</dbReference>
<accession>A3ZQ33</accession>
<dbReference type="PANTHER" id="PTHR24201">
    <property type="entry name" value="ANK_REP_REGION DOMAIN-CONTAINING PROTEIN"/>
    <property type="match status" value="1"/>
</dbReference>
<feature type="repeat" description="ANK" evidence="3">
    <location>
        <begin position="93"/>
        <end position="125"/>
    </location>
</feature>
<evidence type="ECO:0000313" key="4">
    <source>
        <dbReference type="EMBL" id="EAQ81306.1"/>
    </source>
</evidence>
<dbReference type="Gene3D" id="1.25.40.20">
    <property type="entry name" value="Ankyrin repeat-containing domain"/>
    <property type="match status" value="2"/>
</dbReference>
<dbReference type="PROSITE" id="PS50088">
    <property type="entry name" value="ANK_REPEAT"/>
    <property type="match status" value="1"/>
</dbReference>
<evidence type="ECO:0000256" key="3">
    <source>
        <dbReference type="PROSITE-ProRule" id="PRU00023"/>
    </source>
</evidence>
<evidence type="ECO:0000256" key="2">
    <source>
        <dbReference type="ARBA" id="ARBA00023043"/>
    </source>
</evidence>
<proteinExistence type="predicted"/>
<dbReference type="PROSITE" id="PS51257">
    <property type="entry name" value="PROKAR_LIPOPROTEIN"/>
    <property type="match status" value="1"/>
</dbReference>
<protein>
    <submittedName>
        <fullName evidence="4">Uncharacterized protein</fullName>
    </submittedName>
</protein>
<dbReference type="RefSeq" id="WP_002652495.1">
    <property type="nucleotide sequence ID" value="NZ_CH672376.1"/>
</dbReference>
<dbReference type="Proteomes" id="UP000004358">
    <property type="component" value="Unassembled WGS sequence"/>
</dbReference>
<keyword evidence="2 3" id="KW-0040">ANK repeat</keyword>
<dbReference type="eggNOG" id="COG0666">
    <property type="taxonomic scope" value="Bacteria"/>
</dbReference>
<evidence type="ECO:0000313" key="5">
    <source>
        <dbReference type="Proteomes" id="UP000004358"/>
    </source>
</evidence>
<dbReference type="AlphaFoldDB" id="A3ZQ33"/>
<dbReference type="OrthoDB" id="275927at2"/>
<gene>
    <name evidence="4" type="ORF">DSM3645_22981</name>
</gene>
<dbReference type="Pfam" id="PF13637">
    <property type="entry name" value="Ank_4"/>
    <property type="match status" value="1"/>
</dbReference>
<dbReference type="HOGENOM" id="CLU_952086_0_0_0"/>
<dbReference type="SUPFAM" id="SSF48403">
    <property type="entry name" value="Ankyrin repeat"/>
    <property type="match status" value="1"/>
</dbReference>
<dbReference type="STRING" id="314230.DSM3645_22981"/>
<dbReference type="InterPro" id="IPR036770">
    <property type="entry name" value="Ankyrin_rpt-contain_sf"/>
</dbReference>
<reference evidence="4 5" key="1">
    <citation type="submission" date="2006-02" db="EMBL/GenBank/DDBJ databases">
        <authorList>
            <person name="Amann R."/>
            <person name="Ferriera S."/>
            <person name="Johnson J."/>
            <person name="Kravitz S."/>
            <person name="Halpern A."/>
            <person name="Remington K."/>
            <person name="Beeson K."/>
            <person name="Tran B."/>
            <person name="Rogers Y.-H."/>
            <person name="Friedman R."/>
            <person name="Venter J.C."/>
        </authorList>
    </citation>
    <scope>NUCLEOTIDE SEQUENCE [LARGE SCALE GENOMIC DNA]</scope>
    <source>
        <strain evidence="4 5">DSM 3645</strain>
    </source>
</reference>